<dbReference type="GeneID" id="73344915"/>
<name>A0A9Q8SZB4_9PEZI</name>
<dbReference type="AlphaFoldDB" id="A0A9Q8SZB4"/>
<evidence type="ECO:0000313" key="2">
    <source>
        <dbReference type="Proteomes" id="UP000830671"/>
    </source>
</evidence>
<keyword evidence="2" id="KW-1185">Reference proteome</keyword>
<evidence type="ECO:0000313" key="1">
    <source>
        <dbReference type="EMBL" id="UQC85436.1"/>
    </source>
</evidence>
<accession>A0A9Q8SZB4</accession>
<dbReference type="RefSeq" id="XP_049147050.1">
    <property type="nucleotide sequence ID" value="XM_049289905.1"/>
</dbReference>
<organism evidence="1 2">
    <name type="scientific">Colletotrichum lupini</name>
    <dbReference type="NCBI Taxonomy" id="145971"/>
    <lineage>
        <taxon>Eukaryota</taxon>
        <taxon>Fungi</taxon>
        <taxon>Dikarya</taxon>
        <taxon>Ascomycota</taxon>
        <taxon>Pezizomycotina</taxon>
        <taxon>Sordariomycetes</taxon>
        <taxon>Hypocreomycetidae</taxon>
        <taxon>Glomerellales</taxon>
        <taxon>Glomerellaceae</taxon>
        <taxon>Colletotrichum</taxon>
        <taxon>Colletotrichum acutatum species complex</taxon>
    </lineage>
</organism>
<dbReference type="Proteomes" id="UP000830671">
    <property type="component" value="Chromosome 5"/>
</dbReference>
<dbReference type="EMBL" id="CP019477">
    <property type="protein sequence ID" value="UQC85436.1"/>
    <property type="molecule type" value="Genomic_DNA"/>
</dbReference>
<protein>
    <submittedName>
        <fullName evidence="1">Uncharacterized protein</fullName>
    </submittedName>
</protein>
<sequence length="83" mass="9340">MKTSGRDSSLGSGLHLRLLTNTSQGTQRYMSTRRPLRAFYPDTIPFRPGCPPPIYFPEPTRKETEITHRIGNCTSPGFSDLNL</sequence>
<dbReference type="KEGG" id="clup:CLUP02_10934"/>
<proteinExistence type="predicted"/>
<gene>
    <name evidence="1" type="ORF">CLUP02_10934</name>
</gene>
<reference evidence="1" key="1">
    <citation type="journal article" date="2021" name="Mol. Plant Microbe Interact.">
        <title>Complete Genome Sequence of the Plant-Pathogenic Fungus Colletotrichum lupini.</title>
        <authorList>
            <person name="Baroncelli R."/>
            <person name="Pensec F."/>
            <person name="Da Lio D."/>
            <person name="Boufleur T."/>
            <person name="Vicente I."/>
            <person name="Sarrocco S."/>
            <person name="Picot A."/>
            <person name="Baraldi E."/>
            <person name="Sukno S."/>
            <person name="Thon M."/>
            <person name="Le Floch G."/>
        </authorList>
    </citation>
    <scope>NUCLEOTIDE SEQUENCE</scope>
    <source>
        <strain evidence="1">IMI 504893</strain>
    </source>
</reference>